<keyword evidence="4 6" id="KW-1133">Transmembrane helix</keyword>
<comment type="caution">
    <text evidence="7">The sequence shown here is derived from an EMBL/GenBank/DDBJ whole genome shotgun (WGS) entry which is preliminary data.</text>
</comment>
<dbReference type="PANTHER" id="PTHR11706:SF33">
    <property type="entry name" value="NATURAL RESISTANCE-ASSOCIATED MACROPHAGE PROTEIN 2"/>
    <property type="match status" value="1"/>
</dbReference>
<feature type="transmembrane region" description="Helical" evidence="6">
    <location>
        <begin position="414"/>
        <end position="433"/>
    </location>
</feature>
<evidence type="ECO:0000313" key="8">
    <source>
        <dbReference type="Proteomes" id="UP001597199"/>
    </source>
</evidence>
<feature type="transmembrane region" description="Helical" evidence="6">
    <location>
        <begin position="178"/>
        <end position="196"/>
    </location>
</feature>
<dbReference type="RefSeq" id="WP_204118297.1">
    <property type="nucleotide sequence ID" value="NZ_BOLV01000003.1"/>
</dbReference>
<dbReference type="Pfam" id="PF01566">
    <property type="entry name" value="Nramp"/>
    <property type="match status" value="1"/>
</dbReference>
<proteinExistence type="predicted"/>
<evidence type="ECO:0000313" key="7">
    <source>
        <dbReference type="EMBL" id="MFD1399126.1"/>
    </source>
</evidence>
<dbReference type="Proteomes" id="UP001597199">
    <property type="component" value="Unassembled WGS sequence"/>
</dbReference>
<keyword evidence="3 6" id="KW-0812">Transmembrane</keyword>
<feature type="transmembrane region" description="Helical" evidence="6">
    <location>
        <begin position="319"/>
        <end position="344"/>
    </location>
</feature>
<comment type="subcellular location">
    <subcellularLocation>
        <location evidence="1">Membrane</location>
        <topology evidence="1">Multi-pass membrane protein</topology>
    </subcellularLocation>
</comment>
<dbReference type="EMBL" id="JBHTOA010000030">
    <property type="protein sequence ID" value="MFD1399126.1"/>
    <property type="molecule type" value="Genomic_DNA"/>
</dbReference>
<dbReference type="NCBIfam" id="NF001923">
    <property type="entry name" value="PRK00701.1"/>
    <property type="match status" value="1"/>
</dbReference>
<feature type="transmembrane region" description="Helical" evidence="6">
    <location>
        <begin position="71"/>
        <end position="94"/>
    </location>
</feature>
<dbReference type="PRINTS" id="PR00447">
    <property type="entry name" value="NATRESASSCMP"/>
</dbReference>
<keyword evidence="8" id="KW-1185">Reference proteome</keyword>
<feature type="transmembrane region" description="Helical" evidence="6">
    <location>
        <begin position="484"/>
        <end position="505"/>
    </location>
</feature>
<evidence type="ECO:0000256" key="6">
    <source>
        <dbReference type="SAM" id="Phobius"/>
    </source>
</evidence>
<accession>A0ABW4BF41</accession>
<sequence>MKETNSAPKSRKLIAYANGPSLEEINGTVEVPKGKGFWRTLLAYSGPGALVAVGYMDPGNWSTSITGGQNFGYLLISIILISSLIAMLLQNMAAKLGIVSRMDLAQAIRARTSKSLGIVLWIMTELAIMATDIAEVIGAAIALYLLFGIPLVIDVFITVFDVLLLLLLTRIGFRKIEAIVVTLIMVILLVFVYQVALSRPDWLSVIKGLVPSAGAIASHPVVNGMSPLNGALGIIGATVMPHNLYLHSAISQTRKINHDDEDEVATAVRFSQWDSNIQLSVAFVVNSLLLIMGVAVFKSGAVKDPSFFGLYQALSDSSVLSNGILIAVAKSGALSALFAVALLASGQNSTITGTLTGQVIMEGFIHMKMPLWARRLVTRLISVIPVLVCVWMTRNLSAVDEHEALNTLMNNSQVFLAFALPFSMLPLLMMTDSAAEMGSRFKNSLWVKICGWISVLGLTFLNMLNLPDSYAGFLGAHASASEITTAHVLAYISIGLIVLLLGWCVTDLYRGNKKLLAAGMGRDQLLAAGKSADTMINAERAKETAEDKHTEA</sequence>
<organism evidence="7 8">
    <name type="scientific">Lacticaseibacillus suilingensis</name>
    <dbReference type="NCBI Taxonomy" id="2799577"/>
    <lineage>
        <taxon>Bacteria</taxon>
        <taxon>Bacillati</taxon>
        <taxon>Bacillota</taxon>
        <taxon>Bacilli</taxon>
        <taxon>Lactobacillales</taxon>
        <taxon>Lactobacillaceae</taxon>
        <taxon>Lacticaseibacillus</taxon>
    </lineage>
</organism>
<feature type="transmembrane region" description="Helical" evidence="6">
    <location>
        <begin position="36"/>
        <end position="56"/>
    </location>
</feature>
<feature type="transmembrane region" description="Helical" evidence="6">
    <location>
        <begin position="279"/>
        <end position="299"/>
    </location>
</feature>
<evidence type="ECO:0000256" key="5">
    <source>
        <dbReference type="ARBA" id="ARBA00023136"/>
    </source>
</evidence>
<evidence type="ECO:0000256" key="4">
    <source>
        <dbReference type="ARBA" id="ARBA00022989"/>
    </source>
</evidence>
<dbReference type="InterPro" id="IPR001046">
    <property type="entry name" value="NRAMP_fam"/>
</dbReference>
<evidence type="ECO:0000256" key="2">
    <source>
        <dbReference type="ARBA" id="ARBA00022448"/>
    </source>
</evidence>
<dbReference type="NCBIfam" id="NF037982">
    <property type="entry name" value="Nramp_1"/>
    <property type="match status" value="1"/>
</dbReference>
<evidence type="ECO:0000256" key="3">
    <source>
        <dbReference type="ARBA" id="ARBA00022692"/>
    </source>
</evidence>
<feature type="transmembrane region" description="Helical" evidence="6">
    <location>
        <begin position="140"/>
        <end position="166"/>
    </location>
</feature>
<feature type="transmembrane region" description="Helical" evidence="6">
    <location>
        <begin position="115"/>
        <end position="134"/>
    </location>
</feature>
<evidence type="ECO:0000256" key="1">
    <source>
        <dbReference type="ARBA" id="ARBA00004141"/>
    </source>
</evidence>
<dbReference type="PANTHER" id="PTHR11706">
    <property type="entry name" value="SOLUTE CARRIER PROTEIN FAMILY 11 MEMBER"/>
    <property type="match status" value="1"/>
</dbReference>
<reference evidence="8" key="1">
    <citation type="journal article" date="2019" name="Int. J. Syst. Evol. Microbiol.">
        <title>The Global Catalogue of Microorganisms (GCM) 10K type strain sequencing project: providing services to taxonomists for standard genome sequencing and annotation.</title>
        <authorList>
            <consortium name="The Broad Institute Genomics Platform"/>
            <consortium name="The Broad Institute Genome Sequencing Center for Infectious Disease"/>
            <person name="Wu L."/>
            <person name="Ma J."/>
        </authorList>
    </citation>
    <scope>NUCLEOTIDE SEQUENCE [LARGE SCALE GENOMIC DNA]</scope>
    <source>
        <strain evidence="8">CCM 9110</strain>
    </source>
</reference>
<feature type="transmembrane region" description="Helical" evidence="6">
    <location>
        <begin position="376"/>
        <end position="394"/>
    </location>
</feature>
<keyword evidence="5 6" id="KW-0472">Membrane</keyword>
<name>A0ABW4BF41_9LACO</name>
<feature type="transmembrane region" description="Helical" evidence="6">
    <location>
        <begin position="228"/>
        <end position="246"/>
    </location>
</feature>
<protein>
    <submittedName>
        <fullName evidence="7">Nramp family divalent metal transporter</fullName>
    </submittedName>
</protein>
<dbReference type="NCBIfam" id="TIGR01197">
    <property type="entry name" value="nramp"/>
    <property type="match status" value="1"/>
</dbReference>
<feature type="transmembrane region" description="Helical" evidence="6">
    <location>
        <begin position="445"/>
        <end position="464"/>
    </location>
</feature>
<keyword evidence="2" id="KW-0813">Transport</keyword>
<gene>
    <name evidence="7" type="ORF">ACFQ41_07370</name>
</gene>